<name>A0ABS8DK43_9FIRM</name>
<organism evidence="1 2">
    <name type="scientific">Bariatricus massiliensis</name>
    <dbReference type="NCBI Taxonomy" id="1745713"/>
    <lineage>
        <taxon>Bacteria</taxon>
        <taxon>Bacillati</taxon>
        <taxon>Bacillota</taxon>
        <taxon>Clostridia</taxon>
        <taxon>Lachnospirales</taxon>
        <taxon>Lachnospiraceae</taxon>
        <taxon>Bariatricus</taxon>
    </lineage>
</organism>
<accession>A0ABS8DK43</accession>
<evidence type="ECO:0000313" key="1">
    <source>
        <dbReference type="EMBL" id="MCB7388412.1"/>
    </source>
</evidence>
<dbReference type="Proteomes" id="UP001299546">
    <property type="component" value="Unassembled WGS sequence"/>
</dbReference>
<dbReference type="RefSeq" id="WP_066731238.1">
    <property type="nucleotide sequence ID" value="NZ_JAJCIQ010000011.1"/>
</dbReference>
<keyword evidence="2" id="KW-1185">Reference proteome</keyword>
<reference evidence="1 2" key="1">
    <citation type="submission" date="2021-10" db="EMBL/GenBank/DDBJ databases">
        <title>Collection of gut derived symbiotic bacterial strains cultured from healthy donors.</title>
        <authorList>
            <person name="Lin H."/>
            <person name="Littmann E."/>
            <person name="Kohout C."/>
            <person name="Pamer E.G."/>
        </authorList>
    </citation>
    <scope>NUCLEOTIDE SEQUENCE [LARGE SCALE GENOMIC DNA]</scope>
    <source>
        <strain evidence="1 2">DFI.1.165</strain>
    </source>
</reference>
<comment type="caution">
    <text evidence="1">The sequence shown here is derived from an EMBL/GenBank/DDBJ whole genome shotgun (WGS) entry which is preliminary data.</text>
</comment>
<proteinExistence type="predicted"/>
<sequence length="118" mass="13781">MRKRRKVVFVVLVIIVSSGIFHCYSAFKDVGVSNAHLYFVEATIISVNKNEKELTVELCNQFELYEEKIVILECDEYENLNLVKGDKIEYSVFPGALNKVFDLTVIPHKEYHYRFVSR</sequence>
<gene>
    <name evidence="1" type="ORF">LIZ65_14075</name>
</gene>
<dbReference type="EMBL" id="JAJCIS010000011">
    <property type="protein sequence ID" value="MCB7388412.1"/>
    <property type="molecule type" value="Genomic_DNA"/>
</dbReference>
<evidence type="ECO:0008006" key="3">
    <source>
        <dbReference type="Google" id="ProtNLM"/>
    </source>
</evidence>
<protein>
    <recommendedName>
        <fullName evidence="3">DUF3221 domain-containing protein</fullName>
    </recommendedName>
</protein>
<evidence type="ECO:0000313" key="2">
    <source>
        <dbReference type="Proteomes" id="UP001299546"/>
    </source>
</evidence>